<feature type="compositionally biased region" description="Basic and acidic residues" evidence="2">
    <location>
        <begin position="772"/>
        <end position="789"/>
    </location>
</feature>
<feature type="compositionally biased region" description="Pro residues" evidence="2">
    <location>
        <begin position="317"/>
        <end position="327"/>
    </location>
</feature>
<dbReference type="STRING" id="58919.A0A316ZE29"/>
<feature type="compositionally biased region" description="Basic and acidic residues" evidence="2">
    <location>
        <begin position="997"/>
        <end position="1009"/>
    </location>
</feature>
<feature type="region of interest" description="Disordered" evidence="2">
    <location>
        <begin position="303"/>
        <end position="439"/>
    </location>
</feature>
<evidence type="ECO:0000256" key="1">
    <source>
        <dbReference type="SAM" id="Coils"/>
    </source>
</evidence>
<feature type="compositionally biased region" description="Low complexity" evidence="2">
    <location>
        <begin position="150"/>
        <end position="162"/>
    </location>
</feature>
<feature type="compositionally biased region" description="Acidic residues" evidence="2">
    <location>
        <begin position="1016"/>
        <end position="1025"/>
    </location>
</feature>
<name>A0A316ZE29_9BASI</name>
<feature type="region of interest" description="Disordered" evidence="2">
    <location>
        <begin position="755"/>
        <end position="892"/>
    </location>
</feature>
<feature type="compositionally biased region" description="Polar residues" evidence="2">
    <location>
        <begin position="22"/>
        <end position="31"/>
    </location>
</feature>
<gene>
    <name evidence="3" type="ORF">FA09DRAFT_202675</name>
</gene>
<reference evidence="3 4" key="1">
    <citation type="journal article" date="2018" name="Mol. Biol. Evol.">
        <title>Broad Genomic Sampling Reveals a Smut Pathogenic Ancestry of the Fungal Clade Ustilaginomycotina.</title>
        <authorList>
            <person name="Kijpornyongpan T."/>
            <person name="Mondo S.J."/>
            <person name="Barry K."/>
            <person name="Sandor L."/>
            <person name="Lee J."/>
            <person name="Lipzen A."/>
            <person name="Pangilinan J."/>
            <person name="LaButti K."/>
            <person name="Hainaut M."/>
            <person name="Henrissat B."/>
            <person name="Grigoriev I.V."/>
            <person name="Spatafora J.W."/>
            <person name="Aime M.C."/>
        </authorList>
    </citation>
    <scope>NUCLEOTIDE SEQUENCE [LARGE SCALE GENOMIC DNA]</scope>
    <source>
        <strain evidence="3 4">MCA 4186</strain>
    </source>
</reference>
<feature type="region of interest" description="Disordered" evidence="2">
    <location>
        <begin position="570"/>
        <end position="641"/>
    </location>
</feature>
<feature type="compositionally biased region" description="Acidic residues" evidence="2">
    <location>
        <begin position="483"/>
        <end position="503"/>
    </location>
</feature>
<feature type="region of interest" description="Disordered" evidence="2">
    <location>
        <begin position="1821"/>
        <end position="1850"/>
    </location>
</feature>
<feature type="compositionally biased region" description="Polar residues" evidence="2">
    <location>
        <begin position="134"/>
        <end position="146"/>
    </location>
</feature>
<feature type="region of interest" description="Disordered" evidence="2">
    <location>
        <begin position="1778"/>
        <end position="1809"/>
    </location>
</feature>
<proteinExistence type="predicted"/>
<dbReference type="OrthoDB" id="3357224at2759"/>
<feature type="region of interest" description="Disordered" evidence="2">
    <location>
        <begin position="655"/>
        <end position="715"/>
    </location>
</feature>
<feature type="compositionally biased region" description="Basic and acidic residues" evidence="2">
    <location>
        <begin position="631"/>
        <end position="641"/>
    </location>
</feature>
<evidence type="ECO:0000313" key="4">
    <source>
        <dbReference type="Proteomes" id="UP000245946"/>
    </source>
</evidence>
<feature type="compositionally biased region" description="Polar residues" evidence="2">
    <location>
        <begin position="839"/>
        <end position="859"/>
    </location>
</feature>
<feature type="compositionally biased region" description="Polar residues" evidence="2">
    <location>
        <begin position="304"/>
        <end position="315"/>
    </location>
</feature>
<feature type="coiled-coil region" evidence="1">
    <location>
        <begin position="1491"/>
        <end position="1567"/>
    </location>
</feature>
<feature type="compositionally biased region" description="Basic and acidic residues" evidence="2">
    <location>
        <begin position="543"/>
        <end position="554"/>
    </location>
</feature>
<organism evidence="3 4">
    <name type="scientific">Tilletiopsis washingtonensis</name>
    <dbReference type="NCBI Taxonomy" id="58919"/>
    <lineage>
        <taxon>Eukaryota</taxon>
        <taxon>Fungi</taxon>
        <taxon>Dikarya</taxon>
        <taxon>Basidiomycota</taxon>
        <taxon>Ustilaginomycotina</taxon>
        <taxon>Exobasidiomycetes</taxon>
        <taxon>Entylomatales</taxon>
        <taxon>Entylomatales incertae sedis</taxon>
        <taxon>Tilletiopsis</taxon>
    </lineage>
</organism>
<feature type="region of interest" description="Disordered" evidence="2">
    <location>
        <begin position="1"/>
        <end position="167"/>
    </location>
</feature>
<feature type="compositionally biased region" description="Polar residues" evidence="2">
    <location>
        <begin position="349"/>
        <end position="366"/>
    </location>
</feature>
<dbReference type="GeneID" id="37266993"/>
<feature type="compositionally biased region" description="Low complexity" evidence="2">
    <location>
        <begin position="410"/>
        <end position="428"/>
    </location>
</feature>
<feature type="compositionally biased region" description="Low complexity" evidence="2">
    <location>
        <begin position="755"/>
        <end position="771"/>
    </location>
</feature>
<feature type="compositionally biased region" description="Low complexity" evidence="2">
    <location>
        <begin position="588"/>
        <end position="600"/>
    </location>
</feature>
<feature type="compositionally biased region" description="Pro residues" evidence="2">
    <location>
        <begin position="89"/>
        <end position="100"/>
    </location>
</feature>
<feature type="compositionally biased region" description="Low complexity" evidence="2">
    <location>
        <begin position="521"/>
        <end position="531"/>
    </location>
</feature>
<dbReference type="EMBL" id="KZ819286">
    <property type="protein sequence ID" value="PWO00028.1"/>
    <property type="molecule type" value="Genomic_DNA"/>
</dbReference>
<accession>A0A316ZE29</accession>
<dbReference type="RefSeq" id="XP_025600306.1">
    <property type="nucleotide sequence ID" value="XM_025739447.1"/>
</dbReference>
<protein>
    <submittedName>
        <fullName evidence="3">Uncharacterized protein</fullName>
    </submittedName>
</protein>
<feature type="compositionally biased region" description="Low complexity" evidence="2">
    <location>
        <begin position="1823"/>
        <end position="1837"/>
    </location>
</feature>
<dbReference type="Proteomes" id="UP000245946">
    <property type="component" value="Unassembled WGS sequence"/>
</dbReference>
<keyword evidence="1" id="KW-0175">Coiled coil</keyword>
<feature type="coiled-coil region" evidence="1">
    <location>
        <begin position="1593"/>
        <end position="1773"/>
    </location>
</feature>
<evidence type="ECO:0000256" key="2">
    <source>
        <dbReference type="SAM" id="MobiDB-lite"/>
    </source>
</evidence>
<feature type="region of interest" description="Disordered" evidence="2">
    <location>
        <begin position="907"/>
        <end position="1025"/>
    </location>
</feature>
<sequence length="1850" mass="197852">MMPMPTGSPHHQQMPQPFVPMQSRQLSSSGLNPAASAFPFPAPTAMGGTSPRFHPASLQSGGLSPGGFGSDAGMSHSPGAVSPAEGPWGRPPLSPQPYPGTPGASAPVGFANSPGAGTPGMRGGRRGRGPPQNQPFKISGHNSKPSVSLAPAASNAATQAQNDGAEEEVIEAKAEAARAGALLRAAWRRREPLALSAEEWKKVHERQAEEAALPADCTLSRMAWPEPETVYTSIDIYLPGNVAWDEYREQRLEEKLQELGASMEPAALQPPWLVEPADDASMDAVVYDASAISTPADPTLVSDRLSSYLQSQASDPQDPPTAPPVPPFGRFSDFLPAGLRKAAAEKLVKSSSSPAHGQTMSLSVPHSGQPFGPSALDAMGLSKSAERAASDTEQDDAPALGDRPEMQRGLSESALQTSSSAAASAEPADGPEDAKSSAAWKALGAGFGYDIAEDDEANSDAQSESERQANGQGDVDMRTNPSEDGDMSEDDALAEDTSYDDQGADGADYYGEEGEDESIGSLDSLTDSLTPSDEEFSNPSDEEAAREARGQRRALRAELRAARLIARDRALAAQRRKHGRSTTNDTLPSSSIGGSMPGSGAWARLTRPDDELASNPSDDEPASRSFAGRHGPLDHVDRTHASGEERLSQDFRFPHEASTGHSQSGSDQGRFAFRPPGTVGRSGLNPGAKEFSFGGRSSQGPMPPQAGGTQPHFRLPSIPHSSFGSSALAGMDRDPALSAAAPAFTPGAFTFTAPGGAPKLGLPAAPGAPDGESARDSQGREKRQRFRDGGEEDAEFDPTYNPALADQLSRPRHSAASIEGPMRDAGSLGPPPFRPAGSGLSTIFQSPLQPGDAQFSQAHGLQPEAPSFLPSWSRSTAAGTAPRRPGIPSFAAAGMPDFVRASDNKAVPIRVPGDGDERSQPQHTADVPRNASDLADLERETGYDDDPERATRRRGGASRRDGFPAGHSHALDIPHPQQARRRSHQRGDSSSSLGASLDRRPTRARREPVSRGYADLGDEDESDSDVSDIIEEIGERVDKALEGWAGKILDEVTIMGQVRPPSHAGYDRRAIIDAIEDTLGDWFDRLKEAALERRSVEGPSSDGADDSSTTVRALSRTASHSALTGHGPLDAQGELDFDFVQEVLDAKIATLKQDLTAAFDTSLPRALAEAAALREQASAAEAARAADAPVPTQPIASVLSDAAAETLCTLLVDRMQPVIEGVEAATSSQRRTELLDALEPLLEQHLDRTQHKAAANREEAGHAFAEEMRSELASRFGQLEEKVLQNREHLRESFEEQLQMTMINSIIPHLETLHPEPLDPEVIAARVTQIVAPMLEDRADRPHAADATPSGPSFSVDDVVDALHPMIASIKSEPIDTDSIVRSIGEVVGRQSLEHIVDLTPVLALLEPVRAHQEELRSMARRMMERQRDAEIQLGDLPSALNAKTEVFLSSAQEQQHLSQSILQRVAELADAVRAAATTLPTASPDRSAEFAMLESRIDRAERDSQEVSEQIVALRAREQDAIERAHAAERSADEALAKVQEKEAARVAAQRKNELLSDHVKVLQEELRVSHEERARERETAAQATAAALARAENASARASKLEQSAADAQERADARVDEAARIERLAQHEAREAAERAAKVEGQLEALEKRLGDQDTKIAALHGVTATQKQKAAQSQQRLAENERKLKELESTSEQLAVANARLVDMERARDDTEGRLREAQGTISEYTDRFLDLEKDLVAMRETLIGRDELDAAQLEIARLQTQLEERTMHSHSVGKVSGDSAFYPHASSGTKDHSPDSSWGEGSVTWSSVHAPASQDSYVGAGVASRSVSGASRTTNVEQSADGWWS</sequence>
<feature type="compositionally biased region" description="Acidic residues" evidence="2">
    <location>
        <begin position="532"/>
        <end position="542"/>
    </location>
</feature>
<evidence type="ECO:0000313" key="3">
    <source>
        <dbReference type="EMBL" id="PWO00028.1"/>
    </source>
</evidence>
<keyword evidence="4" id="KW-1185">Reference proteome</keyword>
<feature type="region of interest" description="Disordered" evidence="2">
    <location>
        <begin position="451"/>
        <end position="554"/>
    </location>
</feature>